<dbReference type="PANTHER" id="PTHR46112:SF2">
    <property type="entry name" value="XAA-PRO AMINOPEPTIDASE P-RELATED"/>
    <property type="match status" value="1"/>
</dbReference>
<feature type="domain" description="Peptidase M24" evidence="1">
    <location>
        <begin position="194"/>
        <end position="403"/>
    </location>
</feature>
<accession>A0ABS4R9J7</accession>
<name>A0ABS4R9J7_9HYPH</name>
<proteinExistence type="predicted"/>
<dbReference type="CDD" id="cd01066">
    <property type="entry name" value="APP_MetAP"/>
    <property type="match status" value="1"/>
</dbReference>
<dbReference type="Proteomes" id="UP000730739">
    <property type="component" value="Unassembled WGS sequence"/>
</dbReference>
<dbReference type="InterPro" id="IPR036005">
    <property type="entry name" value="Creatinase/aminopeptidase-like"/>
</dbReference>
<dbReference type="InterPro" id="IPR050659">
    <property type="entry name" value="Peptidase_M24B"/>
</dbReference>
<sequence>MAELTKFRLRSFGRETTKGIPLLCFSVVITRREKPMTFQSPFPKEELDRRLAKAKNALAENDLDGIVIAVPENIYYLTALDHWGFFAAHVLVLNRNGEMALSCRAMEQITVENQVTNAKFYGHKDHEELSDYVHQAMKDLGLAGKRVGIEKRSLFLTARHAERIQDDQTGVQWVDASGILDDIRLIKSPLEMEYTRKAAHAVDMGTLAAVEAVHDGASDYEVAAAYHSKMILEGSEYPGFGPFIRPTSRLGEEHTTWRGDVFRNGDAVFLETCAAYRKYQSPMGRLVYVGSAPKGVEQSAELAIRGMKAICEALKPGAKAGDAYDAWHEVAASAGLVDYHRHHCGYLVGIGFPPSWTGGSMVTSLFPKSTRKIEVGMVVHAHSWFTNTKVADYFISNTVMVTDNGGEILTNKTPETLIVR</sequence>
<evidence type="ECO:0000313" key="4">
    <source>
        <dbReference type="Proteomes" id="UP000730739"/>
    </source>
</evidence>
<organism evidence="3 4">
    <name type="scientific">Sinorhizobium kostiense</name>
    <dbReference type="NCBI Taxonomy" id="76747"/>
    <lineage>
        <taxon>Bacteria</taxon>
        <taxon>Pseudomonadati</taxon>
        <taxon>Pseudomonadota</taxon>
        <taxon>Alphaproteobacteria</taxon>
        <taxon>Hyphomicrobiales</taxon>
        <taxon>Rhizobiaceae</taxon>
        <taxon>Sinorhizobium/Ensifer group</taxon>
        <taxon>Sinorhizobium</taxon>
    </lineage>
</organism>
<dbReference type="Pfam" id="PF00557">
    <property type="entry name" value="Peptidase_M24"/>
    <property type="match status" value="1"/>
</dbReference>
<feature type="domain" description="Creatinase N-terminal" evidence="2">
    <location>
        <begin position="50"/>
        <end position="186"/>
    </location>
</feature>
<dbReference type="SUPFAM" id="SSF53092">
    <property type="entry name" value="Creatinase/prolidase N-terminal domain"/>
    <property type="match status" value="1"/>
</dbReference>
<gene>
    <name evidence="3" type="ORF">J2Z31_005592</name>
</gene>
<dbReference type="GO" id="GO:0102009">
    <property type="term" value="F:proline dipeptidase activity"/>
    <property type="evidence" value="ECO:0007669"/>
    <property type="project" value="UniProtKB-EC"/>
</dbReference>
<comment type="caution">
    <text evidence="3">The sequence shown here is derived from an EMBL/GenBank/DDBJ whole genome shotgun (WGS) entry which is preliminary data.</text>
</comment>
<evidence type="ECO:0000259" key="1">
    <source>
        <dbReference type="Pfam" id="PF00557"/>
    </source>
</evidence>
<dbReference type="EMBL" id="JAGILA010000010">
    <property type="protein sequence ID" value="MBP2239051.1"/>
    <property type="molecule type" value="Genomic_DNA"/>
</dbReference>
<dbReference type="PANTHER" id="PTHR46112">
    <property type="entry name" value="AMINOPEPTIDASE"/>
    <property type="match status" value="1"/>
</dbReference>
<evidence type="ECO:0000259" key="2">
    <source>
        <dbReference type="Pfam" id="PF01321"/>
    </source>
</evidence>
<keyword evidence="3" id="KW-0224">Dipeptidase</keyword>
<dbReference type="Gene3D" id="3.40.350.10">
    <property type="entry name" value="Creatinase/prolidase N-terminal domain"/>
    <property type="match status" value="1"/>
</dbReference>
<dbReference type="InterPro" id="IPR029149">
    <property type="entry name" value="Creatin/AminoP/Spt16_N"/>
</dbReference>
<dbReference type="SUPFAM" id="SSF55920">
    <property type="entry name" value="Creatinase/aminopeptidase"/>
    <property type="match status" value="1"/>
</dbReference>
<keyword evidence="3" id="KW-0645">Protease</keyword>
<dbReference type="InterPro" id="IPR000994">
    <property type="entry name" value="Pept_M24"/>
</dbReference>
<dbReference type="Pfam" id="PF01321">
    <property type="entry name" value="Creatinase_N"/>
    <property type="match status" value="1"/>
</dbReference>
<protein>
    <submittedName>
        <fullName evidence="3">Xaa-Pro dipeptidase</fullName>
        <ecNumber evidence="3">3.4.13.9</ecNumber>
    </submittedName>
</protein>
<dbReference type="InterPro" id="IPR000587">
    <property type="entry name" value="Creatinase_N"/>
</dbReference>
<keyword evidence="4" id="KW-1185">Reference proteome</keyword>
<dbReference type="Gene3D" id="3.90.230.10">
    <property type="entry name" value="Creatinase/methionine aminopeptidase superfamily"/>
    <property type="match status" value="1"/>
</dbReference>
<evidence type="ECO:0000313" key="3">
    <source>
        <dbReference type="EMBL" id="MBP2239051.1"/>
    </source>
</evidence>
<dbReference type="EC" id="3.4.13.9" evidence="3"/>
<reference evidence="3 4" key="1">
    <citation type="submission" date="2021-03" db="EMBL/GenBank/DDBJ databases">
        <title>Genomic Encyclopedia of Type Strains, Phase IV (KMG-IV): sequencing the most valuable type-strain genomes for metagenomic binning, comparative biology and taxonomic classification.</title>
        <authorList>
            <person name="Goeker M."/>
        </authorList>
    </citation>
    <scope>NUCLEOTIDE SEQUENCE [LARGE SCALE GENOMIC DNA]</scope>
    <source>
        <strain evidence="3 4">DSM 13372</strain>
    </source>
</reference>
<keyword evidence="3" id="KW-0378">Hydrolase</keyword>